<dbReference type="SUPFAM" id="SSF46689">
    <property type="entry name" value="Homeodomain-like"/>
    <property type="match status" value="1"/>
</dbReference>
<dbReference type="InterPro" id="IPR011006">
    <property type="entry name" value="CheY-like_superfamily"/>
</dbReference>
<dbReference type="Gene3D" id="3.40.50.2300">
    <property type="match status" value="1"/>
</dbReference>
<dbReference type="Gene3D" id="1.10.8.60">
    <property type="match status" value="1"/>
</dbReference>
<dbReference type="eggNOG" id="COG2204">
    <property type="taxonomic scope" value="Bacteria"/>
</dbReference>
<evidence type="ECO:0000256" key="3">
    <source>
        <dbReference type="ARBA" id="ARBA00023015"/>
    </source>
</evidence>
<evidence type="ECO:0000313" key="10">
    <source>
        <dbReference type="EMBL" id="ACM21842.1"/>
    </source>
</evidence>
<sequence length="459" mass="51838">MKERVKILLIEDERPSREALLLLLQGNSFTIKGSGSGAEGLKLMMNERFDIVITDLFLPDISGIDILKKIKDTSPHTEVILITGHASAETAVKAMKEGAYDYITKPLNIDELRIIIDKAVEKHRLVNENVYLKEQLRDRYEFANIIGSSEAMQQVFSRMKKIIKTDSTVLILGESGTGKELVAKAVHFNGARRDKPFIAINCSAIPENLLESELFGHTRGSFTGAIKDKVGKFEAANHGTIFLDEIGTLPMHLQTKLLRVLQEQEVEKVGSNKPIKLDARVISATNVDLEQEVKRGTFREDLYYRLNVIPINIPPLRERTEDIFLLVRHFLEKNCREMKRPAMSIDKEAYEALEFYQWPGNVRELENVIERIVALTEGDHISLNDLPPNIARAYGEQERASTKVTEDGIDMAKTVNDIERKMISDALLLSKGVKARAANMLKLNRTTLVEKMKRLGMEG</sequence>
<dbReference type="STRING" id="316067.Geob_3499"/>
<keyword evidence="1" id="KW-0547">Nucleotide-binding</keyword>
<dbReference type="RefSeq" id="WP_012648570.1">
    <property type="nucleotide sequence ID" value="NC_011979.1"/>
</dbReference>
<evidence type="ECO:0000259" key="8">
    <source>
        <dbReference type="PROSITE" id="PS50045"/>
    </source>
</evidence>
<dbReference type="KEGG" id="geo:Geob_3499"/>
<dbReference type="InterPro" id="IPR027417">
    <property type="entry name" value="P-loop_NTPase"/>
</dbReference>
<dbReference type="InterPro" id="IPR002078">
    <property type="entry name" value="Sigma_54_int"/>
</dbReference>
<dbReference type="InterPro" id="IPR058031">
    <property type="entry name" value="AAA_lid_NorR"/>
</dbReference>
<dbReference type="Pfam" id="PF02954">
    <property type="entry name" value="HTH_8"/>
    <property type="match status" value="1"/>
</dbReference>
<evidence type="ECO:0000256" key="6">
    <source>
        <dbReference type="ARBA" id="ARBA00023163"/>
    </source>
</evidence>
<reference evidence="10 11" key="1">
    <citation type="submission" date="2009-01" db="EMBL/GenBank/DDBJ databases">
        <title>Complete sequence of Geobacter sp. FRC-32.</title>
        <authorList>
            <consortium name="US DOE Joint Genome Institute"/>
            <person name="Lucas S."/>
            <person name="Copeland A."/>
            <person name="Lapidus A."/>
            <person name="Glavina del Rio T."/>
            <person name="Dalin E."/>
            <person name="Tice H."/>
            <person name="Bruce D."/>
            <person name="Goodwin L."/>
            <person name="Pitluck S."/>
            <person name="Saunders E."/>
            <person name="Brettin T."/>
            <person name="Detter J.C."/>
            <person name="Han C."/>
            <person name="Larimer F."/>
            <person name="Land M."/>
            <person name="Hauser L."/>
            <person name="Kyrpides N."/>
            <person name="Ovchinnikova G."/>
            <person name="Kostka J."/>
            <person name="Richardson P."/>
        </authorList>
    </citation>
    <scope>NUCLEOTIDE SEQUENCE [LARGE SCALE GENOMIC DNA]</scope>
    <source>
        <strain evidence="11">DSM 22248 / JCM 15807 / FRC-32</strain>
    </source>
</reference>
<evidence type="ECO:0000256" key="7">
    <source>
        <dbReference type="PROSITE-ProRule" id="PRU00169"/>
    </source>
</evidence>
<protein>
    <submittedName>
        <fullName evidence="10">Sigma-54-dependent transcriptional response regulator</fullName>
    </submittedName>
</protein>
<dbReference type="Gene3D" id="3.40.50.300">
    <property type="entry name" value="P-loop containing nucleotide triphosphate hydrolases"/>
    <property type="match status" value="1"/>
</dbReference>
<dbReference type="InterPro" id="IPR003593">
    <property type="entry name" value="AAA+_ATPase"/>
</dbReference>
<dbReference type="PROSITE" id="PS50045">
    <property type="entry name" value="SIGMA54_INTERACT_4"/>
    <property type="match status" value="1"/>
</dbReference>
<name>B9M654_GEODF</name>
<accession>B9M654</accession>
<dbReference type="PRINTS" id="PR01590">
    <property type="entry name" value="HTHFIS"/>
</dbReference>
<feature type="domain" description="Sigma-54 factor interaction" evidence="8">
    <location>
        <begin position="145"/>
        <end position="374"/>
    </location>
</feature>
<dbReference type="SUPFAM" id="SSF52172">
    <property type="entry name" value="CheY-like"/>
    <property type="match status" value="1"/>
</dbReference>
<evidence type="ECO:0000256" key="2">
    <source>
        <dbReference type="ARBA" id="ARBA00022840"/>
    </source>
</evidence>
<dbReference type="InterPro" id="IPR009057">
    <property type="entry name" value="Homeodomain-like_sf"/>
</dbReference>
<dbReference type="CDD" id="cd00009">
    <property type="entry name" value="AAA"/>
    <property type="match status" value="1"/>
</dbReference>
<dbReference type="SMART" id="SM00448">
    <property type="entry name" value="REC"/>
    <property type="match status" value="1"/>
</dbReference>
<dbReference type="GO" id="GO:0043565">
    <property type="term" value="F:sequence-specific DNA binding"/>
    <property type="evidence" value="ECO:0007669"/>
    <property type="project" value="InterPro"/>
</dbReference>
<dbReference type="Gene3D" id="1.10.10.60">
    <property type="entry name" value="Homeodomain-like"/>
    <property type="match status" value="1"/>
</dbReference>
<keyword evidence="4" id="KW-0238">DNA-binding</keyword>
<dbReference type="InterPro" id="IPR002197">
    <property type="entry name" value="HTH_Fis"/>
</dbReference>
<dbReference type="SUPFAM" id="SSF52540">
    <property type="entry name" value="P-loop containing nucleoside triphosphate hydrolases"/>
    <property type="match status" value="1"/>
</dbReference>
<keyword evidence="6" id="KW-0804">Transcription</keyword>
<keyword evidence="3" id="KW-0805">Transcription regulation</keyword>
<keyword evidence="2" id="KW-0067">ATP-binding</keyword>
<dbReference type="PROSITE" id="PS00675">
    <property type="entry name" value="SIGMA54_INTERACT_1"/>
    <property type="match status" value="1"/>
</dbReference>
<dbReference type="PROSITE" id="PS00688">
    <property type="entry name" value="SIGMA54_INTERACT_3"/>
    <property type="match status" value="1"/>
</dbReference>
<dbReference type="Proteomes" id="UP000007721">
    <property type="component" value="Chromosome"/>
</dbReference>
<dbReference type="PANTHER" id="PTHR32071">
    <property type="entry name" value="TRANSCRIPTIONAL REGULATORY PROTEIN"/>
    <property type="match status" value="1"/>
</dbReference>
<keyword evidence="7" id="KW-0597">Phosphoprotein</keyword>
<evidence type="ECO:0000259" key="9">
    <source>
        <dbReference type="PROSITE" id="PS50110"/>
    </source>
</evidence>
<dbReference type="HOGENOM" id="CLU_000445_0_6_7"/>
<dbReference type="Pfam" id="PF25601">
    <property type="entry name" value="AAA_lid_14"/>
    <property type="match status" value="1"/>
</dbReference>
<keyword evidence="5" id="KW-0010">Activator</keyword>
<dbReference type="OrthoDB" id="9814761at2"/>
<dbReference type="PANTHER" id="PTHR32071:SF81">
    <property type="entry name" value="PROPIONATE CATABOLISM OPERON REGULATORY PROTEIN"/>
    <property type="match status" value="1"/>
</dbReference>
<dbReference type="Pfam" id="PF00158">
    <property type="entry name" value="Sigma54_activat"/>
    <property type="match status" value="1"/>
</dbReference>
<gene>
    <name evidence="10" type="ordered locus">Geob_3499</name>
</gene>
<proteinExistence type="predicted"/>
<dbReference type="InterPro" id="IPR025662">
    <property type="entry name" value="Sigma_54_int_dom_ATP-bd_1"/>
</dbReference>
<dbReference type="InterPro" id="IPR025944">
    <property type="entry name" value="Sigma_54_int_dom_CS"/>
</dbReference>
<dbReference type="FunFam" id="1.10.8.60:FF:000014">
    <property type="entry name" value="DNA-binding transcriptional regulator NtrC"/>
    <property type="match status" value="1"/>
</dbReference>
<feature type="modified residue" description="4-aspartylphosphate" evidence="7">
    <location>
        <position position="55"/>
    </location>
</feature>
<dbReference type="Pfam" id="PF00072">
    <property type="entry name" value="Response_reg"/>
    <property type="match status" value="1"/>
</dbReference>
<evidence type="ECO:0000256" key="4">
    <source>
        <dbReference type="ARBA" id="ARBA00023125"/>
    </source>
</evidence>
<evidence type="ECO:0000313" key="11">
    <source>
        <dbReference type="Proteomes" id="UP000007721"/>
    </source>
</evidence>
<dbReference type="SMART" id="SM00382">
    <property type="entry name" value="AAA"/>
    <property type="match status" value="1"/>
</dbReference>
<feature type="domain" description="Response regulatory" evidence="9">
    <location>
        <begin position="6"/>
        <end position="120"/>
    </location>
</feature>
<dbReference type="GO" id="GO:0005524">
    <property type="term" value="F:ATP binding"/>
    <property type="evidence" value="ECO:0007669"/>
    <property type="project" value="UniProtKB-KW"/>
</dbReference>
<keyword evidence="11" id="KW-1185">Reference proteome</keyword>
<dbReference type="InterPro" id="IPR001789">
    <property type="entry name" value="Sig_transdc_resp-reg_receiver"/>
</dbReference>
<dbReference type="AlphaFoldDB" id="B9M654"/>
<organism evidence="10 11">
    <name type="scientific">Geotalea daltonii (strain DSM 22248 / JCM 15807 / FRC-32)</name>
    <name type="common">Geobacter daltonii</name>
    <dbReference type="NCBI Taxonomy" id="316067"/>
    <lineage>
        <taxon>Bacteria</taxon>
        <taxon>Pseudomonadati</taxon>
        <taxon>Thermodesulfobacteriota</taxon>
        <taxon>Desulfuromonadia</taxon>
        <taxon>Geobacterales</taxon>
        <taxon>Geobacteraceae</taxon>
        <taxon>Geotalea</taxon>
    </lineage>
</organism>
<dbReference type="EMBL" id="CP001390">
    <property type="protein sequence ID" value="ACM21842.1"/>
    <property type="molecule type" value="Genomic_DNA"/>
</dbReference>
<dbReference type="GO" id="GO:0000160">
    <property type="term" value="P:phosphorelay signal transduction system"/>
    <property type="evidence" value="ECO:0007669"/>
    <property type="project" value="InterPro"/>
</dbReference>
<dbReference type="PROSITE" id="PS50110">
    <property type="entry name" value="RESPONSE_REGULATORY"/>
    <property type="match status" value="1"/>
</dbReference>
<evidence type="ECO:0000256" key="1">
    <source>
        <dbReference type="ARBA" id="ARBA00022741"/>
    </source>
</evidence>
<dbReference type="GO" id="GO:0006355">
    <property type="term" value="P:regulation of DNA-templated transcription"/>
    <property type="evidence" value="ECO:0007669"/>
    <property type="project" value="InterPro"/>
</dbReference>
<dbReference type="FunFam" id="3.40.50.300:FF:000006">
    <property type="entry name" value="DNA-binding transcriptional regulator NtrC"/>
    <property type="match status" value="1"/>
</dbReference>
<evidence type="ECO:0000256" key="5">
    <source>
        <dbReference type="ARBA" id="ARBA00023159"/>
    </source>
</evidence>